<reference evidence="1 2" key="1">
    <citation type="journal article" date="2023" name="IMA Fungus">
        <title>Comparative genomic study of the Penicillium genus elucidates a diverse pangenome and 15 lateral gene transfer events.</title>
        <authorList>
            <person name="Petersen C."/>
            <person name="Sorensen T."/>
            <person name="Nielsen M.R."/>
            <person name="Sondergaard T.E."/>
            <person name="Sorensen J.L."/>
            <person name="Fitzpatrick D.A."/>
            <person name="Frisvad J.C."/>
            <person name="Nielsen K.L."/>
        </authorList>
    </citation>
    <scope>NUCLEOTIDE SEQUENCE [LARGE SCALE GENOMIC DNA]</scope>
    <source>
        <strain evidence="1 2">IBT 29057</strain>
    </source>
</reference>
<keyword evidence="2" id="KW-1185">Reference proteome</keyword>
<dbReference type="AlphaFoldDB" id="A0AAD6GWB6"/>
<dbReference type="EMBL" id="JAQJAC010000003">
    <property type="protein sequence ID" value="KAJ5591060.1"/>
    <property type="molecule type" value="Genomic_DNA"/>
</dbReference>
<dbReference type="Proteomes" id="UP001216150">
    <property type="component" value="Unassembled WGS sequence"/>
</dbReference>
<evidence type="ECO:0000313" key="2">
    <source>
        <dbReference type="Proteomes" id="UP001216150"/>
    </source>
</evidence>
<comment type="caution">
    <text evidence="1">The sequence shown here is derived from an EMBL/GenBank/DDBJ whole genome shotgun (WGS) entry which is preliminary data.</text>
</comment>
<accession>A0AAD6GWB6</accession>
<proteinExistence type="predicted"/>
<name>A0AAD6GWB6_9EURO</name>
<evidence type="ECO:0000313" key="1">
    <source>
        <dbReference type="EMBL" id="KAJ5591060.1"/>
    </source>
</evidence>
<organism evidence="1 2">
    <name type="scientific">Penicillium hetheringtonii</name>
    <dbReference type="NCBI Taxonomy" id="911720"/>
    <lineage>
        <taxon>Eukaryota</taxon>
        <taxon>Fungi</taxon>
        <taxon>Dikarya</taxon>
        <taxon>Ascomycota</taxon>
        <taxon>Pezizomycotina</taxon>
        <taxon>Eurotiomycetes</taxon>
        <taxon>Eurotiomycetidae</taxon>
        <taxon>Eurotiales</taxon>
        <taxon>Aspergillaceae</taxon>
        <taxon>Penicillium</taxon>
    </lineage>
</organism>
<protein>
    <submittedName>
        <fullName evidence="1">Uncharacterized protein</fullName>
    </submittedName>
</protein>
<gene>
    <name evidence="1" type="ORF">N7450_005032</name>
</gene>
<sequence>MPPIRSLKHLDSEHQEGRIQLALNAYNKGEIKSLRAAATAFNLDYMLQYRNRVFPDYSAQQALYHR</sequence>